<dbReference type="PANTHER" id="PTHR36930">
    <property type="entry name" value="METAL-SULFUR CLUSTER BIOSYNTHESIS PROTEINS YUAD-RELATED"/>
    <property type="match status" value="1"/>
</dbReference>
<gene>
    <name evidence="2" type="ORF">ACFQ2N_10330</name>
</gene>
<dbReference type="InterPro" id="IPR005302">
    <property type="entry name" value="MoCF_Sase_C"/>
</dbReference>
<dbReference type="Proteomes" id="UP001597033">
    <property type="component" value="Unassembled WGS sequence"/>
</dbReference>
<dbReference type="PANTHER" id="PTHR36930:SF1">
    <property type="entry name" value="MOSC DOMAIN-CONTAINING PROTEIN"/>
    <property type="match status" value="1"/>
</dbReference>
<dbReference type="Pfam" id="PF03473">
    <property type="entry name" value="MOSC"/>
    <property type="match status" value="1"/>
</dbReference>
<name>A0ABW3LX35_9GAMM</name>
<evidence type="ECO:0000313" key="3">
    <source>
        <dbReference type="Proteomes" id="UP001597033"/>
    </source>
</evidence>
<dbReference type="PROSITE" id="PS51340">
    <property type="entry name" value="MOSC"/>
    <property type="match status" value="1"/>
</dbReference>
<dbReference type="RefSeq" id="WP_238394392.1">
    <property type="nucleotide sequence ID" value="NZ_JBHTKN010000006.1"/>
</dbReference>
<sequence length="168" mass="17241">MSTTAARPAPDSPLGKLMAALPRAGTVEWIGVRPARDTAMVAVESAQASTGGGLTGDRYKGGNGKRGITLIQAEHLPVIAALAGHEHVAPDTLRRNLVVSGIPLVALKGRRFRVGGLVLEGTESCDPCSRMEDALGPGGYNAMRGHGGLCARIVEGGIVRVGDAVEAL</sequence>
<dbReference type="InterPro" id="IPR011037">
    <property type="entry name" value="Pyrv_Knase-like_insert_dom_sf"/>
</dbReference>
<keyword evidence="3" id="KW-1185">Reference proteome</keyword>
<organism evidence="2 3">
    <name type="scientific">Pseudoxanthomonas kaohsiungensis</name>
    <dbReference type="NCBI Taxonomy" id="283923"/>
    <lineage>
        <taxon>Bacteria</taxon>
        <taxon>Pseudomonadati</taxon>
        <taxon>Pseudomonadota</taxon>
        <taxon>Gammaproteobacteria</taxon>
        <taxon>Lysobacterales</taxon>
        <taxon>Lysobacteraceae</taxon>
        <taxon>Pseudoxanthomonas</taxon>
    </lineage>
</organism>
<evidence type="ECO:0000313" key="2">
    <source>
        <dbReference type="EMBL" id="MFD1042743.1"/>
    </source>
</evidence>
<dbReference type="SUPFAM" id="SSF50800">
    <property type="entry name" value="PK beta-barrel domain-like"/>
    <property type="match status" value="1"/>
</dbReference>
<comment type="caution">
    <text evidence="2">The sequence shown here is derived from an EMBL/GenBank/DDBJ whole genome shotgun (WGS) entry which is preliminary data.</text>
</comment>
<accession>A0ABW3LX35</accession>
<proteinExistence type="predicted"/>
<reference evidence="3" key="1">
    <citation type="journal article" date="2019" name="Int. J. Syst. Evol. Microbiol.">
        <title>The Global Catalogue of Microorganisms (GCM) 10K type strain sequencing project: providing services to taxonomists for standard genome sequencing and annotation.</title>
        <authorList>
            <consortium name="The Broad Institute Genomics Platform"/>
            <consortium name="The Broad Institute Genome Sequencing Center for Infectious Disease"/>
            <person name="Wu L."/>
            <person name="Ma J."/>
        </authorList>
    </citation>
    <scope>NUCLEOTIDE SEQUENCE [LARGE SCALE GENOMIC DNA]</scope>
    <source>
        <strain evidence="3">CCUG 55854</strain>
    </source>
</reference>
<dbReference type="Gene3D" id="2.40.33.20">
    <property type="entry name" value="PK beta-barrel domain-like"/>
    <property type="match status" value="1"/>
</dbReference>
<evidence type="ECO:0000259" key="1">
    <source>
        <dbReference type="PROSITE" id="PS51340"/>
    </source>
</evidence>
<dbReference type="EMBL" id="JBHTKN010000006">
    <property type="protein sequence ID" value="MFD1042743.1"/>
    <property type="molecule type" value="Genomic_DNA"/>
</dbReference>
<dbReference type="InterPro" id="IPR052716">
    <property type="entry name" value="MOSC_domain"/>
</dbReference>
<feature type="domain" description="MOSC" evidence="1">
    <location>
        <begin position="41"/>
        <end position="168"/>
    </location>
</feature>
<protein>
    <submittedName>
        <fullName evidence="2">MOSC domain-containing protein</fullName>
    </submittedName>
</protein>